<comment type="similarity">
    <text evidence="4">Belongs to the glycosyltransferase group 1 family. Glycosyltransferase 30 subfamily.</text>
</comment>
<organism evidence="14 15">
    <name type="scientific">Terasakiella brassicae</name>
    <dbReference type="NCBI Taxonomy" id="1634917"/>
    <lineage>
        <taxon>Bacteria</taxon>
        <taxon>Pseudomonadati</taxon>
        <taxon>Pseudomonadota</taxon>
        <taxon>Alphaproteobacteria</taxon>
        <taxon>Rhodospirillales</taxon>
        <taxon>Terasakiellaceae</taxon>
        <taxon>Terasakiella</taxon>
    </lineage>
</organism>
<keyword evidence="15" id="KW-1185">Reference proteome</keyword>
<evidence type="ECO:0000256" key="3">
    <source>
        <dbReference type="ARBA" id="ARBA00004713"/>
    </source>
</evidence>
<dbReference type="EC" id="2.4.99.12" evidence="5 12"/>
<evidence type="ECO:0000256" key="9">
    <source>
        <dbReference type="ARBA" id="ARBA00049183"/>
    </source>
</evidence>
<evidence type="ECO:0000259" key="13">
    <source>
        <dbReference type="Pfam" id="PF04413"/>
    </source>
</evidence>
<feature type="active site" description="Proton acceptor" evidence="10">
    <location>
        <position position="61"/>
    </location>
</feature>
<evidence type="ECO:0000256" key="8">
    <source>
        <dbReference type="ARBA" id="ARBA00031445"/>
    </source>
</evidence>
<evidence type="ECO:0000313" key="15">
    <source>
        <dbReference type="Proteomes" id="UP000632498"/>
    </source>
</evidence>
<dbReference type="SUPFAM" id="SSF53756">
    <property type="entry name" value="UDP-Glycosyltransferase/glycogen phosphorylase"/>
    <property type="match status" value="1"/>
</dbReference>
<dbReference type="RefSeq" id="WP_188665681.1">
    <property type="nucleotide sequence ID" value="NZ_BMHV01000018.1"/>
</dbReference>
<evidence type="ECO:0000256" key="2">
    <source>
        <dbReference type="ARBA" id="ARBA00004388"/>
    </source>
</evidence>
<name>A0A917C4J5_9PROT</name>
<dbReference type="InterPro" id="IPR038107">
    <property type="entry name" value="Glycos_transf_N_sf"/>
</dbReference>
<comment type="catalytic activity">
    <reaction evidence="9 12">
        <text>lipid IVA (E. coli) + CMP-3-deoxy-beta-D-manno-octulosonate = alpha-Kdo-(2-&gt;6)-lipid IVA (E. coli) + CMP + H(+)</text>
        <dbReference type="Rhea" id="RHEA:28066"/>
        <dbReference type="ChEBI" id="CHEBI:15378"/>
        <dbReference type="ChEBI" id="CHEBI:58603"/>
        <dbReference type="ChEBI" id="CHEBI:60364"/>
        <dbReference type="ChEBI" id="CHEBI:60377"/>
        <dbReference type="ChEBI" id="CHEBI:85987"/>
        <dbReference type="EC" id="2.4.99.12"/>
    </reaction>
</comment>
<proteinExistence type="inferred from homology"/>
<comment type="function">
    <text evidence="1 12">Involved in lipopolysaccharide (LPS) biosynthesis. Catalyzes the transfer of 3-deoxy-D-manno-octulosonate (Kdo) residue(s) from CMP-Kdo to lipid IV(A), the tetraacyldisaccharide-1,4'-bisphosphate precursor of lipid A.</text>
</comment>
<evidence type="ECO:0000256" key="6">
    <source>
        <dbReference type="ARBA" id="ARBA00019077"/>
    </source>
</evidence>
<reference evidence="14" key="1">
    <citation type="journal article" date="2014" name="Int. J. Syst. Evol. Microbiol.">
        <title>Complete genome sequence of Corynebacterium casei LMG S-19264T (=DSM 44701T), isolated from a smear-ripened cheese.</title>
        <authorList>
            <consortium name="US DOE Joint Genome Institute (JGI-PGF)"/>
            <person name="Walter F."/>
            <person name="Albersmeier A."/>
            <person name="Kalinowski J."/>
            <person name="Ruckert C."/>
        </authorList>
    </citation>
    <scope>NUCLEOTIDE SEQUENCE</scope>
    <source>
        <strain evidence="14">CGMCC 1.15254</strain>
    </source>
</reference>
<reference evidence="14" key="2">
    <citation type="submission" date="2020-09" db="EMBL/GenBank/DDBJ databases">
        <authorList>
            <person name="Sun Q."/>
            <person name="Zhou Y."/>
        </authorList>
    </citation>
    <scope>NUCLEOTIDE SEQUENCE</scope>
    <source>
        <strain evidence="14">CGMCC 1.15254</strain>
    </source>
</reference>
<keyword evidence="7 12" id="KW-0808">Transferase</keyword>
<dbReference type="EMBL" id="BMHV01000018">
    <property type="protein sequence ID" value="GGF69718.1"/>
    <property type="molecule type" value="Genomic_DNA"/>
</dbReference>
<keyword evidence="12" id="KW-0472">Membrane</keyword>
<dbReference type="Proteomes" id="UP000632498">
    <property type="component" value="Unassembled WGS sequence"/>
</dbReference>
<protein>
    <recommendedName>
        <fullName evidence="6 12">3-deoxy-D-manno-octulosonic acid transferase</fullName>
        <shortName evidence="12">Kdo transferase</shortName>
        <ecNumber evidence="5 12">2.4.99.12</ecNumber>
    </recommendedName>
    <alternativeName>
        <fullName evidence="8 12">Lipid IV(A) 3-deoxy-D-manno-octulosonic acid transferase</fullName>
    </alternativeName>
</protein>
<feature type="site" description="Transition state stabilizer" evidence="11">
    <location>
        <position position="131"/>
    </location>
</feature>
<dbReference type="FunFam" id="3.40.50.2000:FF:000032">
    <property type="entry name" value="3-deoxy-D-manno-octulosonic acid transferase"/>
    <property type="match status" value="1"/>
</dbReference>
<feature type="domain" description="3-deoxy-D-manno-octulosonic-acid transferase N-terminal" evidence="13">
    <location>
        <begin position="34"/>
        <end position="209"/>
    </location>
</feature>
<evidence type="ECO:0000256" key="12">
    <source>
        <dbReference type="RuleBase" id="RU365103"/>
    </source>
</evidence>
<dbReference type="GO" id="GO:0043842">
    <property type="term" value="F:Kdo transferase activity"/>
    <property type="evidence" value="ECO:0007669"/>
    <property type="project" value="UniProtKB-EC"/>
</dbReference>
<dbReference type="FunFam" id="3.40.50.11720:FF:000001">
    <property type="entry name" value="3-deoxy-D-manno-octulosonic acid transferase"/>
    <property type="match status" value="1"/>
</dbReference>
<evidence type="ECO:0000256" key="7">
    <source>
        <dbReference type="ARBA" id="ARBA00022679"/>
    </source>
</evidence>
<keyword evidence="12" id="KW-1003">Cell membrane</keyword>
<dbReference type="Pfam" id="PF04413">
    <property type="entry name" value="Glycos_transf_N"/>
    <property type="match status" value="1"/>
</dbReference>
<evidence type="ECO:0000256" key="1">
    <source>
        <dbReference type="ARBA" id="ARBA00003394"/>
    </source>
</evidence>
<dbReference type="AlphaFoldDB" id="A0A917C4J5"/>
<evidence type="ECO:0000256" key="5">
    <source>
        <dbReference type="ARBA" id="ARBA00012621"/>
    </source>
</evidence>
<dbReference type="InterPro" id="IPR039901">
    <property type="entry name" value="Kdotransferase"/>
</dbReference>
<dbReference type="Gene3D" id="3.40.50.2000">
    <property type="entry name" value="Glycogen Phosphorylase B"/>
    <property type="match status" value="1"/>
</dbReference>
<keyword evidence="12" id="KW-0448">Lipopolysaccharide biosynthesis</keyword>
<comment type="caution">
    <text evidence="14">The sequence shown here is derived from an EMBL/GenBank/DDBJ whole genome shotgun (WGS) entry which is preliminary data.</text>
</comment>
<evidence type="ECO:0000256" key="11">
    <source>
        <dbReference type="PIRSR" id="PIRSR639901-2"/>
    </source>
</evidence>
<gene>
    <name evidence="14" type="ORF">GCM10011332_24790</name>
</gene>
<dbReference type="GO" id="GO:0005886">
    <property type="term" value="C:plasma membrane"/>
    <property type="evidence" value="ECO:0007669"/>
    <property type="project" value="UniProtKB-SubCell"/>
</dbReference>
<feature type="site" description="Transition state stabilizer" evidence="11">
    <location>
        <position position="207"/>
    </location>
</feature>
<dbReference type="InterPro" id="IPR007507">
    <property type="entry name" value="Glycos_transf_N"/>
</dbReference>
<comment type="subcellular location">
    <subcellularLocation>
        <location evidence="2">Cell inner membrane</location>
        <topology evidence="2">Single-pass membrane protein</topology>
        <orientation evidence="2">Cytoplasmic side</orientation>
    </subcellularLocation>
    <subcellularLocation>
        <location evidence="12">Cell membrane</location>
    </subcellularLocation>
</comment>
<dbReference type="Gene3D" id="3.40.50.11720">
    <property type="entry name" value="3-Deoxy-D-manno-octulosonic-acid transferase, N-terminal domain"/>
    <property type="match status" value="1"/>
</dbReference>
<dbReference type="GO" id="GO:0009245">
    <property type="term" value="P:lipid A biosynthetic process"/>
    <property type="evidence" value="ECO:0007669"/>
    <property type="project" value="TreeGrafter"/>
</dbReference>
<dbReference type="PANTHER" id="PTHR42755:SF1">
    <property type="entry name" value="3-DEOXY-D-MANNO-OCTULOSONIC ACID TRANSFERASE, MITOCHONDRIAL-RELATED"/>
    <property type="match status" value="1"/>
</dbReference>
<evidence type="ECO:0000256" key="10">
    <source>
        <dbReference type="PIRSR" id="PIRSR639901-1"/>
    </source>
</evidence>
<dbReference type="GO" id="GO:0009244">
    <property type="term" value="P:lipopolysaccharide core region biosynthetic process"/>
    <property type="evidence" value="ECO:0007669"/>
    <property type="project" value="UniProtKB-UniRule"/>
</dbReference>
<accession>A0A917C4J5</accession>
<sequence length="426" mass="47499">MIYSLYRGLTTIMAPLISRYLQKRLHKGKEHPTRYAERLGQTNLRRPTGPLIWLHGASVGEAISLLPLINAMRRDYSDYHILLTTGTVTSAALMEKRLPDGVTHQFIPVDRLPYVRRFLDHWRPDVAIWAESELWPNLICETRKRGVSMALINARMSDKSLKTWQRVPGFAKKLLGAFDLCLAQTDEDAQRYRDLGAQNVQCPGNLKYASPDLPVDDAELAQLRNKIGKRPVWMAASTHDGEEVLIAQAHRRLKERLPDVLTIIAPRHPERGPSIAADLRAQSLSVAQRSIAEDLNPACDIYLADTMGELGLFYRLSPIVFMGKSLEPLGGQNPLEAARLNCALLCGPYMTNFAEIMARFAEQDSVMIVHDETEMVKAVTLLLSDEALREEKAQRALKVAVGEAAVLQRTLSALAPFIGGAGRGHV</sequence>
<evidence type="ECO:0000313" key="14">
    <source>
        <dbReference type="EMBL" id="GGF69718.1"/>
    </source>
</evidence>
<dbReference type="PANTHER" id="PTHR42755">
    <property type="entry name" value="3-DEOXY-MANNO-OCTULOSONATE CYTIDYLYLTRANSFERASE"/>
    <property type="match status" value="1"/>
</dbReference>
<evidence type="ECO:0000256" key="4">
    <source>
        <dbReference type="ARBA" id="ARBA00006380"/>
    </source>
</evidence>
<comment type="pathway">
    <text evidence="3 12">Bacterial outer membrane biogenesis; LPS core biosynthesis.</text>
</comment>